<evidence type="ECO:0000256" key="4">
    <source>
        <dbReference type="ARBA" id="ARBA00022692"/>
    </source>
</evidence>
<evidence type="ECO:0000256" key="6">
    <source>
        <dbReference type="ARBA" id="ARBA00023136"/>
    </source>
</evidence>
<feature type="transmembrane region" description="Helical" evidence="7">
    <location>
        <begin position="192"/>
        <end position="214"/>
    </location>
</feature>
<dbReference type="InterPro" id="IPR036458">
    <property type="entry name" value="Na:dicarbo_symporter_sf"/>
</dbReference>
<feature type="transmembrane region" description="Helical" evidence="7">
    <location>
        <begin position="21"/>
        <end position="42"/>
    </location>
</feature>
<dbReference type="SUPFAM" id="SSF118215">
    <property type="entry name" value="Proton glutamate symport protein"/>
    <property type="match status" value="1"/>
</dbReference>
<dbReference type="InterPro" id="IPR001991">
    <property type="entry name" value="Na-dicarboxylate_symporter"/>
</dbReference>
<sequence>MLDGVQKMDDTKKKFKISLTTQILIATIAGIVFGAIVGPWAANLAFIGNIFLRLIQMSVVLLVMTAVAGAVGSGDGQDVGKMGFHTFKWIIIFTIISAGLGVALSMIMQPGVGVDISTAANLGKQKVESTSLQDTILNFVPTNIIGSMAEGAMVPCIVFALFFGVAMGSYARQSGNRVVVDWINGINGTITAIIKIVMNIAPIGIFCLLANVAGSTGFKVIIPMLKFLLLLAIGDAIQFLLYTPLTNFLTKTKITKMPKKFAKMSIMAVTTTSGAICLPTKIEDEVTKFGVSRKVADFTGPITMSMNSCGAAQCYVAAIFFMAQSLHINLSPYQMGMAILLSCLMCLGTISVPGGSVIVYTFLASSLGLPLESIAILIGIDWFAGMFRTLMNVDVDVMVGMLVASKLGELDHDVFDDKKVVTY</sequence>
<feature type="transmembrane region" description="Helical" evidence="7">
    <location>
        <begin position="220"/>
        <end position="243"/>
    </location>
</feature>
<feature type="transmembrane region" description="Helical" evidence="7">
    <location>
        <begin position="152"/>
        <end position="171"/>
    </location>
</feature>
<comment type="caution">
    <text evidence="8">The sequence shown here is derived from an EMBL/GenBank/DDBJ whole genome shotgun (WGS) entry which is preliminary data.</text>
</comment>
<dbReference type="EMBL" id="VUNB01000004">
    <property type="protein sequence ID" value="MST69061.1"/>
    <property type="molecule type" value="Genomic_DNA"/>
</dbReference>
<protein>
    <submittedName>
        <fullName evidence="8">Dicarboxylate/amino acid:cation symporter</fullName>
    </submittedName>
</protein>
<dbReference type="Gene3D" id="1.10.3860.10">
    <property type="entry name" value="Sodium:dicarboxylate symporter"/>
    <property type="match status" value="1"/>
</dbReference>
<feature type="transmembrane region" description="Helical" evidence="7">
    <location>
        <begin position="54"/>
        <end position="74"/>
    </location>
</feature>
<dbReference type="GO" id="GO:0015293">
    <property type="term" value="F:symporter activity"/>
    <property type="evidence" value="ECO:0007669"/>
    <property type="project" value="UniProtKB-KW"/>
</dbReference>
<evidence type="ECO:0000256" key="7">
    <source>
        <dbReference type="SAM" id="Phobius"/>
    </source>
</evidence>
<accession>A0A6A8M7Y0</accession>
<dbReference type="GO" id="GO:0005886">
    <property type="term" value="C:plasma membrane"/>
    <property type="evidence" value="ECO:0007669"/>
    <property type="project" value="UniProtKB-SubCell"/>
</dbReference>
<keyword evidence="5 7" id="KW-1133">Transmembrane helix</keyword>
<dbReference type="AlphaFoldDB" id="A0A6A8M7Y0"/>
<reference evidence="8" key="1">
    <citation type="submission" date="2019-09" db="EMBL/GenBank/DDBJ databases">
        <title>In-depth cultivation of the pig gut microbiome towards novel bacterial diversity and tailored functional studies.</title>
        <authorList>
            <person name="Wylensek D."/>
            <person name="Hitch T.C.A."/>
            <person name="Clavel T."/>
        </authorList>
    </citation>
    <scope>NUCLEOTIDE SEQUENCE</scope>
    <source>
        <strain evidence="8">RF-744-FAT-WT-3</strain>
    </source>
</reference>
<feature type="transmembrane region" description="Helical" evidence="7">
    <location>
        <begin position="335"/>
        <end position="352"/>
    </location>
</feature>
<name>A0A6A8M7Y0_9FIRM</name>
<keyword evidence="4 7" id="KW-0812">Transmembrane</keyword>
<evidence type="ECO:0000256" key="2">
    <source>
        <dbReference type="ARBA" id="ARBA00022448"/>
    </source>
</evidence>
<keyword evidence="6 7" id="KW-0472">Membrane</keyword>
<dbReference type="GO" id="GO:0006835">
    <property type="term" value="P:dicarboxylic acid transport"/>
    <property type="evidence" value="ECO:0007669"/>
    <property type="project" value="TreeGrafter"/>
</dbReference>
<keyword evidence="3" id="KW-1003">Cell membrane</keyword>
<dbReference type="Pfam" id="PF00375">
    <property type="entry name" value="SDF"/>
    <property type="match status" value="1"/>
</dbReference>
<dbReference type="PANTHER" id="PTHR42865:SF7">
    <property type="entry name" value="PROTON_GLUTAMATE-ASPARTATE SYMPORTER"/>
    <property type="match status" value="1"/>
</dbReference>
<evidence type="ECO:0000313" key="8">
    <source>
        <dbReference type="EMBL" id="MST69061.1"/>
    </source>
</evidence>
<evidence type="ECO:0000256" key="1">
    <source>
        <dbReference type="ARBA" id="ARBA00004651"/>
    </source>
</evidence>
<keyword evidence="2" id="KW-0813">Transport</keyword>
<evidence type="ECO:0000256" key="5">
    <source>
        <dbReference type="ARBA" id="ARBA00022989"/>
    </source>
</evidence>
<feature type="transmembrane region" description="Helical" evidence="7">
    <location>
        <begin position="302"/>
        <end position="323"/>
    </location>
</feature>
<dbReference type="PANTHER" id="PTHR42865">
    <property type="entry name" value="PROTON/GLUTAMATE-ASPARTATE SYMPORTER"/>
    <property type="match status" value="1"/>
</dbReference>
<comment type="subcellular location">
    <subcellularLocation>
        <location evidence="1">Cell membrane</location>
        <topology evidence="1">Multi-pass membrane protein</topology>
    </subcellularLocation>
</comment>
<feature type="transmembrane region" description="Helical" evidence="7">
    <location>
        <begin position="86"/>
        <end position="108"/>
    </location>
</feature>
<gene>
    <name evidence="8" type="ORF">FYJ66_05575</name>
</gene>
<organism evidence="8">
    <name type="scientific">Baileyella intestinalis</name>
    <dbReference type="NCBI Taxonomy" id="2606709"/>
    <lineage>
        <taxon>Bacteria</taxon>
        <taxon>Bacillati</taxon>
        <taxon>Bacillota</taxon>
        <taxon>Clostridia</taxon>
        <taxon>Peptostreptococcales</taxon>
        <taxon>Anaerovoracaceae</taxon>
        <taxon>Baileyella</taxon>
    </lineage>
</organism>
<evidence type="ECO:0000256" key="3">
    <source>
        <dbReference type="ARBA" id="ARBA00022475"/>
    </source>
</evidence>
<feature type="transmembrane region" description="Helical" evidence="7">
    <location>
        <begin position="358"/>
        <end position="384"/>
    </location>
</feature>
<dbReference type="PRINTS" id="PR00173">
    <property type="entry name" value="EDTRNSPORT"/>
</dbReference>
<proteinExistence type="predicted"/>